<sequence length="156" mass="16688">MAMIAAIIGRILIAVLFVLAGIMKIADPSGITQTLEASNFPGSLALPIGIFEVVAGLLLAIGLMTRLTSILLFGFTIITILIAHNDFLDPMQGQMALKNLAIAGGLLMVFAYGQTRGTLDHIRSRDKTHDAELRAARAEGRAEGAEHRVNGDRPRI</sequence>
<feature type="transmembrane region" description="Helical" evidence="8">
    <location>
        <begin position="44"/>
        <end position="63"/>
    </location>
</feature>
<dbReference type="EMBL" id="JABWGV010000002">
    <property type="protein sequence ID" value="NVD44922.1"/>
    <property type="molecule type" value="Genomic_DNA"/>
</dbReference>
<keyword evidence="10" id="KW-1185">Reference proteome</keyword>
<comment type="caution">
    <text evidence="9">The sequence shown here is derived from an EMBL/GenBank/DDBJ whole genome shotgun (WGS) entry which is preliminary data.</text>
</comment>
<proteinExistence type="inferred from homology"/>
<reference evidence="9 10" key="1">
    <citation type="submission" date="2020-06" db="EMBL/GenBank/DDBJ databases">
        <title>Altererythrobacter sp. HHU K3-1.</title>
        <authorList>
            <person name="Zhang D."/>
            <person name="Xue H."/>
        </authorList>
    </citation>
    <scope>NUCLEOTIDE SEQUENCE [LARGE SCALE GENOMIC DNA]</scope>
    <source>
        <strain evidence="9 10">HHU K3-1</strain>
    </source>
</reference>
<protein>
    <submittedName>
        <fullName evidence="9">DoxX family protein</fullName>
    </submittedName>
</protein>
<evidence type="ECO:0000256" key="1">
    <source>
        <dbReference type="ARBA" id="ARBA00004651"/>
    </source>
</evidence>
<evidence type="ECO:0000313" key="10">
    <source>
        <dbReference type="Proteomes" id="UP000561438"/>
    </source>
</evidence>
<dbReference type="InterPro" id="IPR051907">
    <property type="entry name" value="DoxX-like_oxidoreductase"/>
</dbReference>
<dbReference type="AlphaFoldDB" id="A0A850H403"/>
<evidence type="ECO:0000256" key="6">
    <source>
        <dbReference type="ARBA" id="ARBA00023136"/>
    </source>
</evidence>
<dbReference type="Pfam" id="PF07681">
    <property type="entry name" value="DoxX"/>
    <property type="match status" value="1"/>
</dbReference>
<evidence type="ECO:0000256" key="5">
    <source>
        <dbReference type="ARBA" id="ARBA00022989"/>
    </source>
</evidence>
<comment type="similarity">
    <text evidence="2">Belongs to the DoxX family.</text>
</comment>
<evidence type="ECO:0000256" key="4">
    <source>
        <dbReference type="ARBA" id="ARBA00022692"/>
    </source>
</evidence>
<dbReference type="GO" id="GO:0005886">
    <property type="term" value="C:plasma membrane"/>
    <property type="evidence" value="ECO:0007669"/>
    <property type="project" value="UniProtKB-SubCell"/>
</dbReference>
<organism evidence="9 10">
    <name type="scientific">Qipengyuania atrilutea</name>
    <dbReference type="NCBI Taxonomy" id="2744473"/>
    <lineage>
        <taxon>Bacteria</taxon>
        <taxon>Pseudomonadati</taxon>
        <taxon>Pseudomonadota</taxon>
        <taxon>Alphaproteobacteria</taxon>
        <taxon>Sphingomonadales</taxon>
        <taxon>Erythrobacteraceae</taxon>
        <taxon>Qipengyuania</taxon>
    </lineage>
</organism>
<dbReference type="PANTHER" id="PTHR33452">
    <property type="entry name" value="OXIDOREDUCTASE CATD-RELATED"/>
    <property type="match status" value="1"/>
</dbReference>
<gene>
    <name evidence="9" type="ORF">HUV48_07795</name>
</gene>
<dbReference type="InterPro" id="IPR032808">
    <property type="entry name" value="DoxX"/>
</dbReference>
<feature type="transmembrane region" description="Helical" evidence="8">
    <location>
        <begin position="70"/>
        <end position="88"/>
    </location>
</feature>
<evidence type="ECO:0000256" key="8">
    <source>
        <dbReference type="SAM" id="Phobius"/>
    </source>
</evidence>
<accession>A0A850H403</accession>
<keyword evidence="5 8" id="KW-1133">Transmembrane helix</keyword>
<evidence type="ECO:0000256" key="2">
    <source>
        <dbReference type="ARBA" id="ARBA00006679"/>
    </source>
</evidence>
<name>A0A850H403_9SPHN</name>
<comment type="subcellular location">
    <subcellularLocation>
        <location evidence="1">Cell membrane</location>
        <topology evidence="1">Multi-pass membrane protein</topology>
    </subcellularLocation>
</comment>
<keyword evidence="3" id="KW-1003">Cell membrane</keyword>
<dbReference type="RefSeq" id="WP_176267209.1">
    <property type="nucleotide sequence ID" value="NZ_JABWGV010000002.1"/>
</dbReference>
<dbReference type="PANTHER" id="PTHR33452:SF1">
    <property type="entry name" value="INNER MEMBRANE PROTEIN YPHA-RELATED"/>
    <property type="match status" value="1"/>
</dbReference>
<feature type="region of interest" description="Disordered" evidence="7">
    <location>
        <begin position="137"/>
        <end position="156"/>
    </location>
</feature>
<keyword evidence="4 8" id="KW-0812">Transmembrane</keyword>
<evidence type="ECO:0000313" key="9">
    <source>
        <dbReference type="EMBL" id="NVD44922.1"/>
    </source>
</evidence>
<evidence type="ECO:0000256" key="3">
    <source>
        <dbReference type="ARBA" id="ARBA00022475"/>
    </source>
</evidence>
<keyword evidence="6 8" id="KW-0472">Membrane</keyword>
<evidence type="ECO:0000256" key="7">
    <source>
        <dbReference type="SAM" id="MobiDB-lite"/>
    </source>
</evidence>
<feature type="transmembrane region" description="Helical" evidence="8">
    <location>
        <begin position="100"/>
        <end position="119"/>
    </location>
</feature>
<dbReference type="Proteomes" id="UP000561438">
    <property type="component" value="Unassembled WGS sequence"/>
</dbReference>